<evidence type="ECO:0000313" key="5">
    <source>
        <dbReference type="Proteomes" id="UP001497744"/>
    </source>
</evidence>
<feature type="region of interest" description="Disordered" evidence="2">
    <location>
        <begin position="1"/>
        <end position="57"/>
    </location>
</feature>
<organism evidence="4 5">
    <name type="scientific">Babesia caballi</name>
    <dbReference type="NCBI Taxonomy" id="5871"/>
    <lineage>
        <taxon>Eukaryota</taxon>
        <taxon>Sar</taxon>
        <taxon>Alveolata</taxon>
        <taxon>Apicomplexa</taxon>
        <taxon>Aconoidasida</taxon>
        <taxon>Piroplasmida</taxon>
        <taxon>Babesiidae</taxon>
        <taxon>Babesia</taxon>
    </lineage>
</organism>
<feature type="compositionally biased region" description="Polar residues" evidence="2">
    <location>
        <begin position="7"/>
        <end position="30"/>
    </location>
</feature>
<evidence type="ECO:0000256" key="2">
    <source>
        <dbReference type="SAM" id="MobiDB-lite"/>
    </source>
</evidence>
<dbReference type="RefSeq" id="XP_067713177.1">
    <property type="nucleotide sequence ID" value="XM_067857076.1"/>
</dbReference>
<evidence type="ECO:0000256" key="1">
    <source>
        <dbReference type="SAM" id="Coils"/>
    </source>
</evidence>
<keyword evidence="1" id="KW-0175">Coiled coil</keyword>
<dbReference type="Proteomes" id="UP001497744">
    <property type="component" value="Unassembled WGS sequence"/>
</dbReference>
<dbReference type="GeneID" id="94192589"/>
<evidence type="ECO:0000313" key="4">
    <source>
        <dbReference type="EMBL" id="GIX61106.1"/>
    </source>
</evidence>
<protein>
    <recommendedName>
        <fullName evidence="3">FCH domain-containing protein</fullName>
    </recommendedName>
</protein>
<evidence type="ECO:0000259" key="3">
    <source>
        <dbReference type="Pfam" id="PF00611"/>
    </source>
</evidence>
<keyword evidence="5" id="KW-1185">Reference proteome</keyword>
<sequence>MHGYSAANATGTHTRAQPSQYVAMTASSAAPSPVAYLGDPSDSPWTESLKTSPRTDVPTFNLHTTSISTVYQSDADEDQTSPNGYLPRVAQGGPTALGSFDQEFDMSAAPNCESQGATLETRLVRVERGIKANEELNKLVQEFCSIGADYAARMQALADRIPGTFTGESSTAAAAMSSFRSYVLKLAANQNEFVEAVAHECVIPQTTAQRLSTVKREAQSAREEHDSAEAERAVIAAEVEDMYLQSKAAMTMCSQAFHEPPSMKTRLHAGLIPLFLKFMQKSAELGCHRSDGASAALEAENARLSGALRELDAVRLADMRDCMSKFVVYETARLRNLQYDMSQLVEVLNGVDHELDWTAFEKEGYRELTDATSSAGRVARRYASYLKTAIPEVFRSYAVSQLALSAPKERVLRRIERKLSKYVDAVWSGSEGDVVMSDFVGEMQSSLVRQVFCNLIATSALRCNKLPSMSALKLLARFVGTLLSFAQRQSDVWCGFAVLKLSDFVHAVDDSDPQQLQRCPLRLQIYSHEYWSRIPFWEECLTIAIAQDFAALFEDLRPDSALLPVTPELRGFRQWMTGFGINYLEAQALIGRVCGRLGLPEDYTHCLLSDARRGSR</sequence>
<comment type="caution">
    <text evidence="4">The sequence shown here is derived from an EMBL/GenBank/DDBJ whole genome shotgun (WGS) entry which is preliminary data.</text>
</comment>
<dbReference type="Pfam" id="PF00611">
    <property type="entry name" value="FCH"/>
    <property type="match status" value="1"/>
</dbReference>
<feature type="coiled-coil region" evidence="1">
    <location>
        <begin position="211"/>
        <end position="238"/>
    </location>
</feature>
<feature type="compositionally biased region" description="Polar residues" evidence="2">
    <location>
        <begin position="43"/>
        <end position="54"/>
    </location>
</feature>
<dbReference type="SUPFAM" id="SSF103657">
    <property type="entry name" value="BAR/IMD domain-like"/>
    <property type="match status" value="1"/>
</dbReference>
<feature type="domain" description="FCH" evidence="3">
    <location>
        <begin position="123"/>
        <end position="189"/>
    </location>
</feature>
<dbReference type="Gene3D" id="1.20.1270.60">
    <property type="entry name" value="Arfaptin homology (AH) domain/BAR domain"/>
    <property type="match status" value="1"/>
</dbReference>
<dbReference type="EMBL" id="BPLF01000001">
    <property type="protein sequence ID" value="GIX61106.1"/>
    <property type="molecule type" value="Genomic_DNA"/>
</dbReference>
<name>A0AAV4LPR1_BABCB</name>
<reference evidence="4 5" key="1">
    <citation type="submission" date="2021-06" db="EMBL/GenBank/DDBJ databases">
        <title>Genome sequence of Babesia caballi.</title>
        <authorList>
            <person name="Yamagishi J."/>
            <person name="Kidaka T."/>
            <person name="Ochi A."/>
        </authorList>
    </citation>
    <scope>NUCLEOTIDE SEQUENCE [LARGE SCALE GENOMIC DNA]</scope>
    <source>
        <strain evidence="4">USDA-D6B2</strain>
    </source>
</reference>
<dbReference type="AlphaFoldDB" id="A0AAV4LPR1"/>
<gene>
    <name evidence="4" type="ORF">BcabD6B2_05410</name>
</gene>
<dbReference type="InterPro" id="IPR027267">
    <property type="entry name" value="AH/BAR_dom_sf"/>
</dbReference>
<accession>A0AAV4LPR1</accession>
<proteinExistence type="predicted"/>
<dbReference type="InterPro" id="IPR001060">
    <property type="entry name" value="FCH_dom"/>
</dbReference>